<dbReference type="Proteomes" id="UP001374584">
    <property type="component" value="Unassembled WGS sequence"/>
</dbReference>
<gene>
    <name evidence="2" type="ORF">VNO80_15058</name>
</gene>
<keyword evidence="1" id="KW-0732">Signal</keyword>
<evidence type="ECO:0000313" key="2">
    <source>
        <dbReference type="EMBL" id="KAK7355796.1"/>
    </source>
</evidence>
<proteinExistence type="predicted"/>
<dbReference type="AlphaFoldDB" id="A0AAN9MKX8"/>
<feature type="signal peptide" evidence="1">
    <location>
        <begin position="1"/>
        <end position="16"/>
    </location>
</feature>
<name>A0AAN9MKX8_PHACN</name>
<organism evidence="2 3">
    <name type="scientific">Phaseolus coccineus</name>
    <name type="common">Scarlet runner bean</name>
    <name type="synonym">Phaseolus multiflorus</name>
    <dbReference type="NCBI Taxonomy" id="3886"/>
    <lineage>
        <taxon>Eukaryota</taxon>
        <taxon>Viridiplantae</taxon>
        <taxon>Streptophyta</taxon>
        <taxon>Embryophyta</taxon>
        <taxon>Tracheophyta</taxon>
        <taxon>Spermatophyta</taxon>
        <taxon>Magnoliopsida</taxon>
        <taxon>eudicotyledons</taxon>
        <taxon>Gunneridae</taxon>
        <taxon>Pentapetalae</taxon>
        <taxon>rosids</taxon>
        <taxon>fabids</taxon>
        <taxon>Fabales</taxon>
        <taxon>Fabaceae</taxon>
        <taxon>Papilionoideae</taxon>
        <taxon>50 kb inversion clade</taxon>
        <taxon>NPAAA clade</taxon>
        <taxon>indigoferoid/millettioid clade</taxon>
        <taxon>Phaseoleae</taxon>
        <taxon>Phaseolus</taxon>
    </lineage>
</organism>
<comment type="caution">
    <text evidence="2">The sequence shown here is derived from an EMBL/GenBank/DDBJ whole genome shotgun (WGS) entry which is preliminary data.</text>
</comment>
<reference evidence="2 3" key="1">
    <citation type="submission" date="2024-01" db="EMBL/GenBank/DDBJ databases">
        <title>The genomes of 5 underutilized Papilionoideae crops provide insights into root nodulation and disease resistanc.</title>
        <authorList>
            <person name="Jiang F."/>
        </authorList>
    </citation>
    <scope>NUCLEOTIDE SEQUENCE [LARGE SCALE GENOMIC DNA]</scope>
    <source>
        <strain evidence="2">JINMINGXINNONG_FW02</strain>
        <tissue evidence="2">Leaves</tissue>
    </source>
</reference>
<feature type="chain" id="PRO_5043030500" evidence="1">
    <location>
        <begin position="17"/>
        <end position="109"/>
    </location>
</feature>
<sequence length="109" mass="11581">MLLSFLASTVVRSAAGEEVLGRGGAKRQRKPLRGIAAVAEDVPGRGSDLTLAAGCLSLQGPMLYTGVGNRAVPKTKKESNAQRNEGYPLATVPSQQTYSILMLKKFISY</sequence>
<accession>A0AAN9MKX8</accession>
<dbReference type="EMBL" id="JAYMYR010000006">
    <property type="protein sequence ID" value="KAK7355796.1"/>
    <property type="molecule type" value="Genomic_DNA"/>
</dbReference>
<evidence type="ECO:0000313" key="3">
    <source>
        <dbReference type="Proteomes" id="UP001374584"/>
    </source>
</evidence>
<evidence type="ECO:0000256" key="1">
    <source>
        <dbReference type="SAM" id="SignalP"/>
    </source>
</evidence>
<keyword evidence="3" id="KW-1185">Reference proteome</keyword>
<protein>
    <submittedName>
        <fullName evidence="2">Uncharacterized protein</fullName>
    </submittedName>
</protein>